<accession>A0A7I4CU50</accession>
<sequence>MLRYSPHEVGIVGSSCVRLDTVEILGVEIAVRELGLIQTTTLSSQPINSVSGFAAVAQRKCSLHFHARSSSPFPRSVSYGTRLMCKASTAVHFTDKFDSTQQEQWQSSRKLVEEIGLSPEEADDILAKSFGWSYSDYWGEEKQATVPNPDTVSSTLSLLQSLGIDLSALAKKFPEVMGLTKEEIQYSLGTLDSTWGIAGKNLKNVLMRNPQVLGYNIDCGGDCAGECTRCWVRF</sequence>
<dbReference type="Proteomes" id="UP000006727">
    <property type="component" value="Chromosome 24"/>
</dbReference>
<gene>
    <name evidence="1" type="primary">LOC112276663</name>
</gene>
<dbReference type="InterPro" id="IPR038538">
    <property type="entry name" value="MTERF_sf"/>
</dbReference>
<dbReference type="EMBL" id="ABEU02000024">
    <property type="status" value="NOT_ANNOTATED_CDS"/>
    <property type="molecule type" value="Genomic_DNA"/>
</dbReference>
<proteinExistence type="predicted"/>
<dbReference type="AlphaFoldDB" id="A0A7I4CU50"/>
<keyword evidence="2" id="KW-1185">Reference proteome</keyword>
<dbReference type="InParanoid" id="A0A7I4CU50"/>
<reference evidence="1 2" key="2">
    <citation type="journal article" date="2018" name="Plant J.">
        <title>The Physcomitrella patens chromosome-scale assembly reveals moss genome structure and evolution.</title>
        <authorList>
            <person name="Lang D."/>
            <person name="Ullrich K.K."/>
            <person name="Murat F."/>
            <person name="Fuchs J."/>
            <person name="Jenkins J."/>
            <person name="Haas F.B."/>
            <person name="Piednoel M."/>
            <person name="Gundlach H."/>
            <person name="Van Bel M."/>
            <person name="Meyberg R."/>
            <person name="Vives C."/>
            <person name="Morata J."/>
            <person name="Symeonidi A."/>
            <person name="Hiss M."/>
            <person name="Muchero W."/>
            <person name="Kamisugi Y."/>
            <person name="Saleh O."/>
            <person name="Blanc G."/>
            <person name="Decker E.L."/>
            <person name="van Gessel N."/>
            <person name="Grimwood J."/>
            <person name="Hayes R.D."/>
            <person name="Graham S.W."/>
            <person name="Gunter L.E."/>
            <person name="McDaniel S.F."/>
            <person name="Hoernstein S.N.W."/>
            <person name="Larsson A."/>
            <person name="Li F.W."/>
            <person name="Perroud P.F."/>
            <person name="Phillips J."/>
            <person name="Ranjan P."/>
            <person name="Rokshar D.S."/>
            <person name="Rothfels C.J."/>
            <person name="Schneider L."/>
            <person name="Shu S."/>
            <person name="Stevenson D.W."/>
            <person name="Thummler F."/>
            <person name="Tillich M."/>
            <person name="Villarreal Aguilar J.C."/>
            <person name="Widiez T."/>
            <person name="Wong G.K."/>
            <person name="Wymore A."/>
            <person name="Zhang Y."/>
            <person name="Zimmer A.D."/>
            <person name="Quatrano R.S."/>
            <person name="Mayer K.F.X."/>
            <person name="Goodstein D."/>
            <person name="Casacuberta J.M."/>
            <person name="Vandepoele K."/>
            <person name="Reski R."/>
            <person name="Cuming A.C."/>
            <person name="Tuskan G.A."/>
            <person name="Maumus F."/>
            <person name="Salse J."/>
            <person name="Schmutz J."/>
            <person name="Rensing S.A."/>
        </authorList>
    </citation>
    <scope>NUCLEOTIDE SEQUENCE [LARGE SCALE GENOMIC DNA]</scope>
    <source>
        <strain evidence="1 2">cv. Gransden 2004</strain>
    </source>
</reference>
<name>A0A7I4CU50_PHYPA</name>
<evidence type="ECO:0000313" key="1">
    <source>
        <dbReference type="EnsemblPlants" id="Pp3c24_12240V3.3"/>
    </source>
</evidence>
<organism evidence="1 2">
    <name type="scientific">Physcomitrium patens</name>
    <name type="common">Spreading-leaved earth moss</name>
    <name type="synonym">Physcomitrella patens</name>
    <dbReference type="NCBI Taxonomy" id="3218"/>
    <lineage>
        <taxon>Eukaryota</taxon>
        <taxon>Viridiplantae</taxon>
        <taxon>Streptophyta</taxon>
        <taxon>Embryophyta</taxon>
        <taxon>Bryophyta</taxon>
        <taxon>Bryophytina</taxon>
        <taxon>Bryopsida</taxon>
        <taxon>Funariidae</taxon>
        <taxon>Funariales</taxon>
        <taxon>Funariaceae</taxon>
        <taxon>Physcomitrium</taxon>
    </lineage>
</organism>
<protein>
    <submittedName>
        <fullName evidence="1">Uncharacterized protein</fullName>
    </submittedName>
</protein>
<dbReference type="Gene3D" id="1.25.70.10">
    <property type="entry name" value="Transcription termination factor 3, mitochondrial"/>
    <property type="match status" value="1"/>
</dbReference>
<dbReference type="OrthoDB" id="431485at2759"/>
<reference evidence="1" key="3">
    <citation type="submission" date="2020-12" db="UniProtKB">
        <authorList>
            <consortium name="EnsemblPlants"/>
        </authorList>
    </citation>
    <scope>IDENTIFICATION</scope>
</reference>
<dbReference type="EnsemblPlants" id="Pp3c24_12240V3.3">
    <property type="protein sequence ID" value="Pp3c24_12240V3.3"/>
    <property type="gene ID" value="Pp3c24_12240"/>
</dbReference>
<dbReference type="FunCoup" id="A0A7I4CU50">
    <property type="interactions" value="1078"/>
</dbReference>
<reference evidence="1 2" key="1">
    <citation type="journal article" date="2008" name="Science">
        <title>The Physcomitrella genome reveals evolutionary insights into the conquest of land by plants.</title>
        <authorList>
            <person name="Rensing S."/>
            <person name="Lang D."/>
            <person name="Zimmer A."/>
            <person name="Terry A."/>
            <person name="Salamov A."/>
            <person name="Shapiro H."/>
            <person name="Nishiyama T."/>
            <person name="Perroud P.-F."/>
            <person name="Lindquist E."/>
            <person name="Kamisugi Y."/>
            <person name="Tanahashi T."/>
            <person name="Sakakibara K."/>
            <person name="Fujita T."/>
            <person name="Oishi K."/>
            <person name="Shin-I T."/>
            <person name="Kuroki Y."/>
            <person name="Toyoda A."/>
            <person name="Suzuki Y."/>
            <person name="Hashimoto A."/>
            <person name="Yamaguchi K."/>
            <person name="Sugano A."/>
            <person name="Kohara Y."/>
            <person name="Fujiyama A."/>
            <person name="Anterola A."/>
            <person name="Aoki S."/>
            <person name="Ashton N."/>
            <person name="Barbazuk W.B."/>
            <person name="Barker E."/>
            <person name="Bennetzen J."/>
            <person name="Bezanilla M."/>
            <person name="Blankenship R."/>
            <person name="Cho S.H."/>
            <person name="Dutcher S."/>
            <person name="Estelle M."/>
            <person name="Fawcett J.A."/>
            <person name="Gundlach H."/>
            <person name="Hanada K."/>
            <person name="Heyl A."/>
            <person name="Hicks K.A."/>
            <person name="Hugh J."/>
            <person name="Lohr M."/>
            <person name="Mayer K."/>
            <person name="Melkozernov A."/>
            <person name="Murata T."/>
            <person name="Nelson D."/>
            <person name="Pils B."/>
            <person name="Prigge M."/>
            <person name="Reiss B."/>
            <person name="Renner T."/>
            <person name="Rombauts S."/>
            <person name="Rushton P."/>
            <person name="Sanderfoot A."/>
            <person name="Schween G."/>
            <person name="Shiu S.-H."/>
            <person name="Stueber K."/>
            <person name="Theodoulou F.L."/>
            <person name="Tu H."/>
            <person name="Van de Peer Y."/>
            <person name="Verrier P.J."/>
            <person name="Waters E."/>
            <person name="Wood A."/>
            <person name="Yang L."/>
            <person name="Cove D."/>
            <person name="Cuming A."/>
            <person name="Hasebe M."/>
            <person name="Lucas S."/>
            <person name="Mishler D.B."/>
            <person name="Reski R."/>
            <person name="Grigoriev I."/>
            <person name="Quatrano R.S."/>
            <person name="Boore J.L."/>
        </authorList>
    </citation>
    <scope>NUCLEOTIDE SEQUENCE [LARGE SCALE GENOMIC DNA]</scope>
    <source>
        <strain evidence="1 2">cv. Gransden 2004</strain>
    </source>
</reference>
<dbReference type="Gramene" id="Pp3c24_12240V3.3">
    <property type="protein sequence ID" value="Pp3c24_12240V3.3"/>
    <property type="gene ID" value="Pp3c24_12240"/>
</dbReference>
<evidence type="ECO:0000313" key="2">
    <source>
        <dbReference type="Proteomes" id="UP000006727"/>
    </source>
</evidence>